<dbReference type="Proteomes" id="UP000275719">
    <property type="component" value="Unassembled WGS sequence"/>
</dbReference>
<protein>
    <submittedName>
        <fullName evidence="2">Alpha/beta hydrolase</fullName>
    </submittedName>
</protein>
<dbReference type="OrthoDB" id="135231at2"/>
<dbReference type="InterPro" id="IPR029058">
    <property type="entry name" value="AB_hydrolase_fold"/>
</dbReference>
<dbReference type="RefSeq" id="WP_125018395.1">
    <property type="nucleotide sequence ID" value="NZ_RQVQ01000010.1"/>
</dbReference>
<dbReference type="PANTHER" id="PTHR43798">
    <property type="entry name" value="MONOACYLGLYCEROL LIPASE"/>
    <property type="match status" value="1"/>
</dbReference>
<proteinExistence type="predicted"/>
<name>A0A3P3W8M2_9FLAO</name>
<keyword evidence="3" id="KW-1185">Reference proteome</keyword>
<dbReference type="PANTHER" id="PTHR43798:SF33">
    <property type="entry name" value="HYDROLASE, PUTATIVE (AFU_ORTHOLOGUE AFUA_2G14860)-RELATED"/>
    <property type="match status" value="1"/>
</dbReference>
<dbReference type="GO" id="GO:0016787">
    <property type="term" value="F:hydrolase activity"/>
    <property type="evidence" value="ECO:0007669"/>
    <property type="project" value="UniProtKB-KW"/>
</dbReference>
<sequence>MQIEENHILIQNSSIYYKKVTSQNATNTLILLHDSLGCTVLWRDWLDILAQELNVSVLSYDRRGYGKSSNYTVPRPINYLEQEAQILDELIEKLELKNVHLFGFSDGASVATIYAGMFPDKIHSLTIEGVHVLIEQETLAGIRQAKHTLETTQIAKVLEKYHGDKVMDLYLAWTETWVSESHQSWNIEHFIPQIKAPILVFQGEFDEFGTAAQMDAFDKAPKAEKYWVLGAGHTAHKEKKEEVFEKVTSFIKQHLV</sequence>
<feature type="domain" description="AB hydrolase-1" evidence="1">
    <location>
        <begin position="28"/>
        <end position="130"/>
    </location>
</feature>
<dbReference type="AlphaFoldDB" id="A0A3P3W8M2"/>
<keyword evidence="2" id="KW-0378">Hydrolase</keyword>
<dbReference type="SUPFAM" id="SSF53474">
    <property type="entry name" value="alpha/beta-Hydrolases"/>
    <property type="match status" value="1"/>
</dbReference>
<dbReference type="Gene3D" id="3.40.50.1820">
    <property type="entry name" value="alpha/beta hydrolase"/>
    <property type="match status" value="1"/>
</dbReference>
<evidence type="ECO:0000313" key="2">
    <source>
        <dbReference type="EMBL" id="RRJ91512.1"/>
    </source>
</evidence>
<gene>
    <name evidence="2" type="ORF">EG240_05760</name>
</gene>
<dbReference type="EMBL" id="RQVQ01000010">
    <property type="protein sequence ID" value="RRJ91512.1"/>
    <property type="molecule type" value="Genomic_DNA"/>
</dbReference>
<comment type="caution">
    <text evidence="2">The sequence shown here is derived from an EMBL/GenBank/DDBJ whole genome shotgun (WGS) entry which is preliminary data.</text>
</comment>
<dbReference type="Pfam" id="PF00561">
    <property type="entry name" value="Abhydrolase_1"/>
    <property type="match status" value="1"/>
</dbReference>
<dbReference type="InterPro" id="IPR050266">
    <property type="entry name" value="AB_hydrolase_sf"/>
</dbReference>
<reference evidence="2 3" key="1">
    <citation type="submission" date="2018-11" db="EMBL/GenBank/DDBJ databases">
        <title>Flavobacterium sp. nov., YIM 102701-2 draft genome.</title>
        <authorList>
            <person name="Li G."/>
            <person name="Jiang Y."/>
        </authorList>
    </citation>
    <scope>NUCLEOTIDE SEQUENCE [LARGE SCALE GENOMIC DNA]</scope>
    <source>
        <strain evidence="2 3">YIM 102701-2</strain>
    </source>
</reference>
<evidence type="ECO:0000313" key="3">
    <source>
        <dbReference type="Proteomes" id="UP000275719"/>
    </source>
</evidence>
<dbReference type="GO" id="GO:0016020">
    <property type="term" value="C:membrane"/>
    <property type="evidence" value="ECO:0007669"/>
    <property type="project" value="TreeGrafter"/>
</dbReference>
<organism evidence="2 3">
    <name type="scientific">Paenimyroides tangerinum</name>
    <dbReference type="NCBI Taxonomy" id="2488728"/>
    <lineage>
        <taxon>Bacteria</taxon>
        <taxon>Pseudomonadati</taxon>
        <taxon>Bacteroidota</taxon>
        <taxon>Flavobacteriia</taxon>
        <taxon>Flavobacteriales</taxon>
        <taxon>Flavobacteriaceae</taxon>
        <taxon>Paenimyroides</taxon>
    </lineage>
</organism>
<dbReference type="InterPro" id="IPR000073">
    <property type="entry name" value="AB_hydrolase_1"/>
</dbReference>
<accession>A0A3P3W8M2</accession>
<evidence type="ECO:0000259" key="1">
    <source>
        <dbReference type="Pfam" id="PF00561"/>
    </source>
</evidence>